<dbReference type="InterPro" id="IPR036344">
    <property type="entry name" value="FIP_sf"/>
</dbReference>
<evidence type="ECO:0000313" key="1">
    <source>
        <dbReference type="EMBL" id="BAR87698.1"/>
    </source>
</evidence>
<gene>
    <name evidence="1" type="ORF">KNN_06965</name>
</gene>
<organism evidence="1 2">
    <name type="scientific">Bacillus thuringiensis subsp. tolworthi</name>
    <dbReference type="NCBI Taxonomy" id="1442"/>
    <lineage>
        <taxon>Bacteria</taxon>
        <taxon>Bacillati</taxon>
        <taxon>Bacillota</taxon>
        <taxon>Bacilli</taxon>
        <taxon>Bacillales</taxon>
        <taxon>Bacillaceae</taxon>
        <taxon>Bacillus</taxon>
        <taxon>Bacillus cereus group</taxon>
    </lineage>
</organism>
<dbReference type="InterPro" id="IPR015339">
    <property type="entry name" value="Immunomodulatory_FIP-Fve_fun"/>
</dbReference>
<dbReference type="GO" id="GO:0002682">
    <property type="term" value="P:regulation of immune system process"/>
    <property type="evidence" value="ECO:0007669"/>
    <property type="project" value="InterPro"/>
</dbReference>
<reference evidence="1 2" key="1">
    <citation type="submission" date="2015-05" db="EMBL/GenBank/DDBJ databases">
        <title>Whole genome sequence of Bacillus thuringiensis serovar tolworthi Pasteur Institute Standard strain.</title>
        <authorList>
            <person name="Kanda K."/>
            <person name="Nakashima K."/>
            <person name="Nagano Y."/>
        </authorList>
    </citation>
    <scope>NUCLEOTIDE SEQUENCE [LARGE SCALE GENOMIC DNA]</scope>
    <source>
        <strain evidence="1 2">Pasteur Institute Standard strain</strain>
        <plasmid evidence="2">pKK3 DNA</plasmid>
    </source>
</reference>
<name>A0A9W4A1S8_BACTO</name>
<keyword evidence="1" id="KW-0614">Plasmid</keyword>
<dbReference type="Proteomes" id="UP000055316">
    <property type="component" value="Plasmid pKK3"/>
</dbReference>
<dbReference type="GO" id="GO:0030246">
    <property type="term" value="F:carbohydrate binding"/>
    <property type="evidence" value="ECO:0007669"/>
    <property type="project" value="InterPro"/>
</dbReference>
<dbReference type="InterPro" id="IPR053742">
    <property type="entry name" value="Fungal_ImmunoLectin_sf"/>
</dbReference>
<dbReference type="EMBL" id="AP014867">
    <property type="protein sequence ID" value="BAR87698.1"/>
    <property type="molecule type" value="Genomic_DNA"/>
</dbReference>
<dbReference type="Pfam" id="PF09259">
    <property type="entry name" value="Fve"/>
    <property type="match status" value="1"/>
</dbReference>
<evidence type="ECO:0000313" key="2">
    <source>
        <dbReference type="Proteomes" id="UP000055316"/>
    </source>
</evidence>
<protein>
    <submittedName>
        <fullName evidence="1">Immunomodulatory protein</fullName>
    </submittedName>
</protein>
<accession>A0A9W4A1S8</accession>
<dbReference type="Gene3D" id="2.60.40.1790">
    <property type="entry name" value="Fungal immunomodulatory protein Fve"/>
    <property type="match status" value="1"/>
</dbReference>
<dbReference type="RefSeq" id="WP_060852731.1">
    <property type="nucleotide sequence ID" value="NZ_AP014867.1"/>
</dbReference>
<dbReference type="AlphaFoldDB" id="A0A9W4A1S8"/>
<sequence>MVKVYDYQNKVMKTGVLYGISHISRKNYWLSPPYCLTNNIEDYEYGFCTDGRLINKKPIFAFKFYTDEWLKGLDIDTENEYFIQQHSWDEKNQKYVEMKGMYLKVIGTSSIFNSIRNLISEKIDSNNPEPYKFQFFNSEGLNVKIGFKDGHVKYDRFFISAVPKFRSTNIDSSAETVRYYSNDDIDNLFSSVSEMRALKKDVVRHRAECFIFDPVDIYLRKEKLVARVGEKLAILEFWNNNGILQVDIIKNGNQQINQEKKDRWWIYADGKLKFAFDDTEIASELASYLNNWKIKGVNFIVSNKTTFEIARIENLTRNLSILILQKVGDTLLATIEGDEDNVVSTNPGRWNIFVNGELKYWFDNQEMMYSVRNSINQSPNLKGESLVVYKADSPEQLKTYEQVVAELIKGLYKNNNFQELNKEVTSEKINEVRLANQYVKDIEENAINSELIERAEMLYDGDKLKIKVKTNGRTLEDSILIGLNHIAKKFIAVDLQNSAGQSTSPRQADTHYSFTLYEEGTKNILKTVSVQKGENIDGFIKEINKMYFLYGDIVKFYHSDGYNESILDVYNDNIKESERFARIRYFIVTEKGFQGIFHIKNWETTSYYVDGITFSEVPQGKKMKYRVVLNGNDIGTSYPYQTNGKGTDTILFTQDYYDMDGWGVSKYDNHIVVFAIDPDTGLEYEIAHHEPSQTRGDLEIPEECRHHNIQVNFYNSTCNIYLSKKR</sequence>
<geneLocation type="plasmid" evidence="2">
    <name>pKK3 DNA</name>
</geneLocation>
<proteinExistence type="predicted"/>
<dbReference type="SUPFAM" id="SSF101542">
    <property type="entry name" value="Fungal immunomodulatory protein, FIP"/>
    <property type="match status" value="1"/>
</dbReference>